<feature type="compositionally biased region" description="Polar residues" evidence="5">
    <location>
        <begin position="119"/>
        <end position="129"/>
    </location>
</feature>
<feature type="compositionally biased region" description="Basic and acidic residues" evidence="5">
    <location>
        <begin position="872"/>
        <end position="884"/>
    </location>
</feature>
<sequence length="944" mass="103664">MFHSFNSRSPPASAVGSAMPSRKVNRSCQECTRRKVKCDGGHPCASCEYYKVADTCEYRQRSKRHAVSRSTLERASEQLQAQSRILNELFPDIPVEDLVGKTRSQLVALIPRDSLYNLPPTTQDPSPTDISAVDEDDDDNDPNDLTQISENGEPANDRRWDAHQPTATIRASDDINAISLATDQHRRSYLGVTSMSAVLRAIFRLCPAAKEHTAQRAKSWTESSSLPHYQQSLPPLSILNAASQGMNPLREQRCIEFYFEHIHPITPILNEDDFRNTYAAGNRHDDSWLALLNMVFTLGSVASGSDTLHVQYYKQARAHLGLDSLGSGNMESLQALCLLGGYYLHYRNSPNMAYAVLGAAHRVAIALGLHREPVRSHRHAAEHTAEHHSIRTETRRRTWWSLFCLDTWASMTLGRPTCGRWDSSTMDTLLPTPLTPDDHVAASLRASCHFCHICDRIQHRFAQPARLSAHEALSFDRELRDWHASLPEALKNPANSPPRLTVAREFMRNRYLNVRLILSRCFLLYLAHDHSFKRGSTSATSDIASNISQEELSLVESCRTVASEAIDAITLYWTPNRVHVWNSAWYLFQACMVPLLSIAIETHRATAARKHQHQNAQRRTSGASTSVPITSITTPNHPPPAVAGSPDTVASVALQTWCASLTKALELFAEMRPWMRASDRAPDIVAALYEAVTAEVEGGSNAGSTIRTPSATTDGGMDLFGWCDEQLTELDWSTFLGGGSGSGVTATTSGFRPLCVDYVRKNGVGVNFETRKDCFHTDLAVNGEFSSTVFLVRNPTEIVRSSTTSTSSIASSSSSFTATTSTSTAATTSSASEQSHTNIGAIVGGAIGGVAVIALAVCVIVWLVLRRRKGAHKDDPSPTSDHPETSQPFIQPYETSQMSPGSQDKRLGQQQVQQRPNSMSPVPQYSPGPHLSGGHNGTNTVELG</sequence>
<keyword evidence="3" id="KW-0804">Transcription</keyword>
<dbReference type="SMART" id="SM00066">
    <property type="entry name" value="GAL4"/>
    <property type="match status" value="1"/>
</dbReference>
<dbReference type="PROSITE" id="PS50048">
    <property type="entry name" value="ZN2_CY6_FUNGAL_2"/>
    <property type="match status" value="1"/>
</dbReference>
<dbReference type="EMBL" id="KB020680">
    <property type="protein sequence ID" value="ELA32815.1"/>
    <property type="molecule type" value="Genomic_DNA"/>
</dbReference>
<feature type="domain" description="Zn(2)-C6 fungal-type" evidence="7">
    <location>
        <begin position="27"/>
        <end position="58"/>
    </location>
</feature>
<keyword evidence="6" id="KW-1133">Transmembrane helix</keyword>
<dbReference type="PROSITE" id="PS00463">
    <property type="entry name" value="ZN2_CY6_FUNGAL_1"/>
    <property type="match status" value="1"/>
</dbReference>
<dbReference type="CDD" id="cd00067">
    <property type="entry name" value="GAL4"/>
    <property type="match status" value="1"/>
</dbReference>
<name>L2G359_COLFN</name>
<dbReference type="GO" id="GO:0008270">
    <property type="term" value="F:zinc ion binding"/>
    <property type="evidence" value="ECO:0007669"/>
    <property type="project" value="InterPro"/>
</dbReference>
<evidence type="ECO:0000256" key="2">
    <source>
        <dbReference type="ARBA" id="ARBA00023015"/>
    </source>
</evidence>
<dbReference type="Pfam" id="PF00172">
    <property type="entry name" value="Zn_clus"/>
    <property type="match status" value="1"/>
</dbReference>
<dbReference type="InterPro" id="IPR007219">
    <property type="entry name" value="XnlR_reg_dom"/>
</dbReference>
<dbReference type="PANTHER" id="PTHR47424">
    <property type="entry name" value="REGULATORY PROTEIN GAL4"/>
    <property type="match status" value="1"/>
</dbReference>
<dbReference type="PANTHER" id="PTHR47424:SF5">
    <property type="entry name" value="ZN(II)2CYS6 TRANSCRIPTION FACTOR (EUROFUNG)"/>
    <property type="match status" value="1"/>
</dbReference>
<evidence type="ECO:0000256" key="6">
    <source>
        <dbReference type="SAM" id="Phobius"/>
    </source>
</evidence>
<dbReference type="InterPro" id="IPR001138">
    <property type="entry name" value="Zn2Cys6_DnaBD"/>
</dbReference>
<evidence type="ECO:0000313" key="8">
    <source>
        <dbReference type="EMBL" id="ELA32815.1"/>
    </source>
</evidence>
<keyword evidence="6" id="KW-0472">Membrane</keyword>
<evidence type="ECO:0000259" key="7">
    <source>
        <dbReference type="PROSITE" id="PS50048"/>
    </source>
</evidence>
<dbReference type="Gene3D" id="4.10.240.10">
    <property type="entry name" value="Zn(2)-C6 fungal-type DNA-binding domain"/>
    <property type="match status" value="1"/>
</dbReference>
<accession>L2G359</accession>
<evidence type="ECO:0000256" key="3">
    <source>
        <dbReference type="ARBA" id="ARBA00023163"/>
    </source>
</evidence>
<evidence type="ECO:0000256" key="1">
    <source>
        <dbReference type="ARBA" id="ARBA00022723"/>
    </source>
</evidence>
<organism evidence="8">
    <name type="scientific">Colletotrichum fructicola (strain Nara gc5)</name>
    <name type="common">Anthracnose fungus</name>
    <name type="synonym">Colletotrichum gloeosporioides (strain Nara gc5)</name>
    <dbReference type="NCBI Taxonomy" id="1213859"/>
    <lineage>
        <taxon>Eukaryota</taxon>
        <taxon>Fungi</taxon>
        <taxon>Dikarya</taxon>
        <taxon>Ascomycota</taxon>
        <taxon>Pezizomycotina</taxon>
        <taxon>Sordariomycetes</taxon>
        <taxon>Hypocreomycetidae</taxon>
        <taxon>Glomerellales</taxon>
        <taxon>Glomerellaceae</taxon>
        <taxon>Colletotrichum</taxon>
        <taxon>Colletotrichum gloeosporioides species complex</taxon>
    </lineage>
</organism>
<dbReference type="GO" id="GO:0000435">
    <property type="term" value="P:positive regulation of transcription from RNA polymerase II promoter by galactose"/>
    <property type="evidence" value="ECO:0007669"/>
    <property type="project" value="TreeGrafter"/>
</dbReference>
<dbReference type="GO" id="GO:0000981">
    <property type="term" value="F:DNA-binding transcription factor activity, RNA polymerase II-specific"/>
    <property type="evidence" value="ECO:0007669"/>
    <property type="project" value="InterPro"/>
</dbReference>
<dbReference type="Pfam" id="PF04082">
    <property type="entry name" value="Fungal_trans"/>
    <property type="match status" value="1"/>
</dbReference>
<keyword evidence="4" id="KW-0539">Nucleus</keyword>
<protein>
    <submittedName>
        <fullName evidence="8">C6 transcription factor</fullName>
    </submittedName>
</protein>
<proteinExistence type="predicted"/>
<dbReference type="CDD" id="cd12148">
    <property type="entry name" value="fungal_TF_MHR"/>
    <property type="match status" value="1"/>
</dbReference>
<keyword evidence="1" id="KW-0479">Metal-binding</keyword>
<evidence type="ECO:0000256" key="4">
    <source>
        <dbReference type="ARBA" id="ARBA00023242"/>
    </source>
</evidence>
<evidence type="ECO:0000256" key="5">
    <source>
        <dbReference type="SAM" id="MobiDB-lite"/>
    </source>
</evidence>
<feature type="transmembrane region" description="Helical" evidence="6">
    <location>
        <begin position="839"/>
        <end position="865"/>
    </location>
</feature>
<keyword evidence="6" id="KW-0812">Transmembrane</keyword>
<feature type="compositionally biased region" description="Polar residues" evidence="5">
    <location>
        <begin position="885"/>
        <end position="923"/>
    </location>
</feature>
<dbReference type="GO" id="GO:0005634">
    <property type="term" value="C:nucleus"/>
    <property type="evidence" value="ECO:0007669"/>
    <property type="project" value="TreeGrafter"/>
</dbReference>
<dbReference type="HOGENOM" id="CLU_008599_1_1_1"/>
<dbReference type="GO" id="GO:0000978">
    <property type="term" value="F:RNA polymerase II cis-regulatory region sequence-specific DNA binding"/>
    <property type="evidence" value="ECO:0007669"/>
    <property type="project" value="TreeGrafter"/>
</dbReference>
<feature type="region of interest" description="Disordered" evidence="5">
    <location>
        <begin position="871"/>
        <end position="944"/>
    </location>
</feature>
<feature type="region of interest" description="Disordered" evidence="5">
    <location>
        <begin position="115"/>
        <end position="159"/>
    </location>
</feature>
<dbReference type="SUPFAM" id="SSF57701">
    <property type="entry name" value="Zn2/Cys6 DNA-binding domain"/>
    <property type="match status" value="1"/>
</dbReference>
<dbReference type="GO" id="GO:0006351">
    <property type="term" value="P:DNA-templated transcription"/>
    <property type="evidence" value="ECO:0007669"/>
    <property type="project" value="InterPro"/>
</dbReference>
<feature type="compositionally biased region" description="Acidic residues" evidence="5">
    <location>
        <begin position="132"/>
        <end position="142"/>
    </location>
</feature>
<gene>
    <name evidence="8" type="ORF">CGGC5_7141</name>
</gene>
<dbReference type="InterPro" id="IPR036864">
    <property type="entry name" value="Zn2-C6_fun-type_DNA-bd_sf"/>
</dbReference>
<dbReference type="AlphaFoldDB" id="L2G359"/>
<dbReference type="InterPro" id="IPR051127">
    <property type="entry name" value="Fungal_SecMet_Regulators"/>
</dbReference>
<keyword evidence="2" id="KW-0805">Transcription regulation</keyword>
<reference evidence="8" key="1">
    <citation type="submission" date="2012-08" db="EMBL/GenBank/DDBJ databases">
        <title>Genome analysis of Colletotrichum orbiculare and Colletotrichum fructicola.</title>
        <authorList>
            <person name="Gan P.H.P."/>
            <person name="Ikeda K."/>
            <person name="Irieda H."/>
            <person name="Narusaka M."/>
            <person name="O'Connell R.J."/>
            <person name="Narusaka Y."/>
            <person name="Takano Y."/>
            <person name="Kubo Y."/>
            <person name="Shirasu K."/>
        </authorList>
    </citation>
    <scope>NUCLEOTIDE SEQUENCE</scope>
    <source>
        <strain evidence="8">Nara gc5</strain>
    </source>
</reference>
<dbReference type="SMART" id="SM00906">
    <property type="entry name" value="Fungal_trans"/>
    <property type="match status" value="1"/>
</dbReference>